<dbReference type="AlphaFoldDB" id="A0A0E2BC26"/>
<name>A0A0E2BC26_9LEPT</name>
<reference evidence="2" key="1">
    <citation type="submission" date="2012-10" db="EMBL/GenBank/DDBJ databases">
        <authorList>
            <person name="Harkins D.M."/>
            <person name="Durkin A.S."/>
            <person name="Brinkac L.M."/>
            <person name="Haft D.H."/>
            <person name="Selengut J.D."/>
            <person name="Sanka R."/>
            <person name="DePew J."/>
            <person name="Purushe J."/>
            <person name="Matthias M.A."/>
            <person name="Vinetz J.M."/>
            <person name="Sutton G.G."/>
            <person name="Nierman W.C."/>
            <person name="Fouts D.E."/>
        </authorList>
    </citation>
    <scope>NUCLEOTIDE SEQUENCE [LARGE SCALE GENOMIC DNA]</scope>
    <source>
        <strain evidence="2">MOR084</strain>
    </source>
</reference>
<proteinExistence type="predicted"/>
<evidence type="ECO:0000256" key="1">
    <source>
        <dbReference type="SAM" id="MobiDB-lite"/>
    </source>
</evidence>
<keyword evidence="3" id="KW-1185">Reference proteome</keyword>
<protein>
    <submittedName>
        <fullName evidence="2">Uncharacterized protein</fullName>
    </submittedName>
</protein>
<dbReference type="RefSeq" id="WP_004485106.1">
    <property type="nucleotide sequence ID" value="NZ_AHON02000063.1"/>
</dbReference>
<dbReference type="Proteomes" id="UP000006329">
    <property type="component" value="Unassembled WGS sequence"/>
</dbReference>
<accession>A0A0E2BC26</accession>
<organism evidence="2 3">
    <name type="scientific">Leptospira santarosai str. MOR084</name>
    <dbReference type="NCBI Taxonomy" id="1049984"/>
    <lineage>
        <taxon>Bacteria</taxon>
        <taxon>Pseudomonadati</taxon>
        <taxon>Spirochaetota</taxon>
        <taxon>Spirochaetia</taxon>
        <taxon>Leptospirales</taxon>
        <taxon>Leptospiraceae</taxon>
        <taxon>Leptospira</taxon>
    </lineage>
</organism>
<evidence type="ECO:0000313" key="2">
    <source>
        <dbReference type="EMBL" id="EKO32798.1"/>
    </source>
</evidence>
<evidence type="ECO:0000313" key="3">
    <source>
        <dbReference type="Proteomes" id="UP000006329"/>
    </source>
</evidence>
<gene>
    <name evidence="2" type="ORF">LEP1GSC179_2993</name>
</gene>
<feature type="region of interest" description="Disordered" evidence="1">
    <location>
        <begin position="338"/>
        <end position="363"/>
    </location>
</feature>
<comment type="caution">
    <text evidence="2">The sequence shown here is derived from an EMBL/GenBank/DDBJ whole genome shotgun (WGS) entry which is preliminary data.</text>
</comment>
<sequence>MFVLEQELNLGGIKFPVVSEVVLESSREIPTDVLKIKLPKYKNLKKDSIQKFSKVEWKAGYKQYGLFSEFCGYVLEVSQTVPLEIKCVDPFFFCQRKTMTRSYKNESLLSFLNDCIHPQIKTDVSIMIRDSDIPSIISIECAGKSARFALAMLKQKLGVDVFFHDWKLIVQKAFVHPNLFQKTKNKKLKKSQGASASGSPDIAGNFPTFRIGFNIIQDELVAREKKDIKITVRGEDPKTGTNYRGSYGTGEERFFEVDGLDKSGADKRAKELYLEHCGSGFNGKFVTFGYPSVTHSQVIHVIDPEEPSRTAKTFVNKVTKTFGIGGYRQEIFPGFFFEPPKQGGSKPQKNESKYRNDYTGPKP</sequence>
<dbReference type="EMBL" id="AHON02000063">
    <property type="protein sequence ID" value="EKO32798.1"/>
    <property type="molecule type" value="Genomic_DNA"/>
</dbReference>